<evidence type="ECO:0000256" key="11">
    <source>
        <dbReference type="PROSITE-ProRule" id="PRU01360"/>
    </source>
</evidence>
<feature type="domain" description="TonB-dependent receptor plug" evidence="15">
    <location>
        <begin position="78"/>
        <end position="184"/>
    </location>
</feature>
<evidence type="ECO:0000259" key="15">
    <source>
        <dbReference type="Pfam" id="PF07715"/>
    </source>
</evidence>
<feature type="domain" description="TonB-dependent receptor-like beta-barrel" evidence="14">
    <location>
        <begin position="319"/>
        <end position="710"/>
    </location>
</feature>
<name>A0A2W5N0Q3_RHOSU</name>
<keyword evidence="10 11" id="KW-0998">Cell outer membrane</keyword>
<accession>A0A2W5N0Q3</accession>
<dbReference type="SUPFAM" id="SSF56935">
    <property type="entry name" value="Porins"/>
    <property type="match status" value="1"/>
</dbReference>
<dbReference type="Gene3D" id="2.40.170.20">
    <property type="entry name" value="TonB-dependent receptor, beta-barrel domain"/>
    <property type="match status" value="1"/>
</dbReference>
<evidence type="ECO:0000256" key="13">
    <source>
        <dbReference type="SAM" id="MobiDB-lite"/>
    </source>
</evidence>
<gene>
    <name evidence="16" type="ORF">DI556_18775</name>
</gene>
<comment type="caution">
    <text evidence="16">The sequence shown here is derived from an EMBL/GenBank/DDBJ whole genome shotgun (WGS) entry which is preliminary data.</text>
</comment>
<dbReference type="GO" id="GO:0006826">
    <property type="term" value="P:iron ion transport"/>
    <property type="evidence" value="ECO:0007669"/>
    <property type="project" value="UniProtKB-KW"/>
</dbReference>
<dbReference type="InterPro" id="IPR036942">
    <property type="entry name" value="Beta-barrel_TonB_sf"/>
</dbReference>
<keyword evidence="3 11" id="KW-1134">Transmembrane beta strand</keyword>
<dbReference type="InterPro" id="IPR012910">
    <property type="entry name" value="Plug_dom"/>
</dbReference>
<evidence type="ECO:0000256" key="10">
    <source>
        <dbReference type="ARBA" id="ARBA00023237"/>
    </source>
</evidence>
<dbReference type="InterPro" id="IPR000531">
    <property type="entry name" value="Beta-barrel_TonB"/>
</dbReference>
<dbReference type="Pfam" id="PF07715">
    <property type="entry name" value="Plug"/>
    <property type="match status" value="1"/>
</dbReference>
<evidence type="ECO:0000259" key="14">
    <source>
        <dbReference type="Pfam" id="PF00593"/>
    </source>
</evidence>
<dbReference type="PANTHER" id="PTHR32552:SF81">
    <property type="entry name" value="TONB-DEPENDENT OUTER MEMBRANE RECEPTOR"/>
    <property type="match status" value="1"/>
</dbReference>
<organism evidence="16 17">
    <name type="scientific">Rhodovulum sulfidophilum</name>
    <name type="common">Rhodobacter sulfidophilus</name>
    <dbReference type="NCBI Taxonomy" id="35806"/>
    <lineage>
        <taxon>Bacteria</taxon>
        <taxon>Pseudomonadati</taxon>
        <taxon>Pseudomonadota</taxon>
        <taxon>Alphaproteobacteria</taxon>
        <taxon>Rhodobacterales</taxon>
        <taxon>Paracoccaceae</taxon>
        <taxon>Rhodovulum</taxon>
    </lineage>
</organism>
<evidence type="ECO:0000256" key="3">
    <source>
        <dbReference type="ARBA" id="ARBA00022452"/>
    </source>
</evidence>
<evidence type="ECO:0000256" key="4">
    <source>
        <dbReference type="ARBA" id="ARBA00022496"/>
    </source>
</evidence>
<proteinExistence type="inferred from homology"/>
<evidence type="ECO:0000256" key="7">
    <source>
        <dbReference type="ARBA" id="ARBA00023065"/>
    </source>
</evidence>
<dbReference type="PANTHER" id="PTHR32552">
    <property type="entry name" value="FERRICHROME IRON RECEPTOR-RELATED"/>
    <property type="match status" value="1"/>
</dbReference>
<dbReference type="InterPro" id="IPR039426">
    <property type="entry name" value="TonB-dep_rcpt-like"/>
</dbReference>
<evidence type="ECO:0000256" key="1">
    <source>
        <dbReference type="ARBA" id="ARBA00004571"/>
    </source>
</evidence>
<comment type="similarity">
    <text evidence="11 12">Belongs to the TonB-dependent receptor family.</text>
</comment>
<keyword evidence="9 11" id="KW-0472">Membrane</keyword>
<dbReference type="EMBL" id="QFPW01000019">
    <property type="protein sequence ID" value="PZQ47032.1"/>
    <property type="molecule type" value="Genomic_DNA"/>
</dbReference>
<dbReference type="AlphaFoldDB" id="A0A2W5N0Q3"/>
<keyword evidence="5 11" id="KW-0812">Transmembrane</keyword>
<evidence type="ECO:0000256" key="2">
    <source>
        <dbReference type="ARBA" id="ARBA00022448"/>
    </source>
</evidence>
<dbReference type="GO" id="GO:0009279">
    <property type="term" value="C:cell outer membrane"/>
    <property type="evidence" value="ECO:0007669"/>
    <property type="project" value="UniProtKB-SubCell"/>
</dbReference>
<evidence type="ECO:0000313" key="17">
    <source>
        <dbReference type="Proteomes" id="UP000249185"/>
    </source>
</evidence>
<evidence type="ECO:0000256" key="12">
    <source>
        <dbReference type="RuleBase" id="RU003357"/>
    </source>
</evidence>
<dbReference type="Pfam" id="PF00593">
    <property type="entry name" value="TonB_dep_Rec_b-barrel"/>
    <property type="match status" value="1"/>
</dbReference>
<keyword evidence="7" id="KW-0406">Ion transport</keyword>
<sequence length="742" mass="82351">MPLHSRRLWPSLRKSQHEPATHQRGAAMVRGAFRTYLLASGASMAALGAAAQTVPEDTLELGPLVVYGDRTTTNADRSLGSVAIVGERELESPTISTWRDSFRLMANVQAGDWAENGVNIRGVNSEGLTPGGLGAPLASFYIDGVQQTVNGTRRGARGTFDTEQFEVFRGPQSTLSGRAALAGAMYLRTRDPVFYSSGAAEVTYGENDHRQIGLAYGNALGENVAFRLSGEWSQKDNDINYPSYERFDGYDDFVADEYYTIRGKLLWLPTGDDRTRVLFSASHSFDRPTPDDIVGPNWSSNAPGYGARRGDLWGDILPDYYASLGLTELPAFQELREGTVDNLGLEVTHEISPDLLFTSMTGYTLSNMSRDSINVGTPGEFLTTTGEFDQNLFSQEFRLNYARGPWQAVGGYYLSYEDQKAHREQQLLSYTRSRNNGDILNQALFGEVSYAVAPSWRLIGGGRVDYVSQDLDAWAADNGVTTTDTSTSYEDTVFIPKLGVEYDVAPNQTVALVYQRGYRPGGSSIYVADGSQYSYDPEWTDVVELSWRARLLRDRLRIAANAFYQNWKDQQVEIQLDPADWQTSRIVNAGKSKSYGGEVEITYQATERLNVFSSIGLLHTEFEDFEAGGIDYAGQSFPAAPEQTLVLGYYWGGDTGWFSLGNLKYTSSFNSRIEAGVAEPIELDPYTTVDLSAGYTWDNQARLTVYATNLFDQEYFTYEYGPDTLATLGDRREIGVRLSYTF</sequence>
<keyword evidence="16" id="KW-0675">Receptor</keyword>
<evidence type="ECO:0000256" key="9">
    <source>
        <dbReference type="ARBA" id="ARBA00023136"/>
    </source>
</evidence>
<evidence type="ECO:0000256" key="6">
    <source>
        <dbReference type="ARBA" id="ARBA00023004"/>
    </source>
</evidence>
<keyword evidence="4" id="KW-0410">Iron transport</keyword>
<keyword evidence="6" id="KW-0408">Iron</keyword>
<evidence type="ECO:0000256" key="5">
    <source>
        <dbReference type="ARBA" id="ARBA00022692"/>
    </source>
</evidence>
<comment type="subcellular location">
    <subcellularLocation>
        <location evidence="1 11">Cell outer membrane</location>
        <topology evidence="1 11">Multi-pass membrane protein</topology>
    </subcellularLocation>
</comment>
<dbReference type="PROSITE" id="PS52016">
    <property type="entry name" value="TONB_DEPENDENT_REC_3"/>
    <property type="match status" value="1"/>
</dbReference>
<dbReference type="Proteomes" id="UP000249185">
    <property type="component" value="Unassembled WGS sequence"/>
</dbReference>
<reference evidence="16 17" key="1">
    <citation type="submission" date="2017-08" db="EMBL/GenBank/DDBJ databases">
        <title>Infants hospitalized years apart are colonized by the same room-sourced microbial strains.</title>
        <authorList>
            <person name="Brooks B."/>
            <person name="Olm M.R."/>
            <person name="Firek B.A."/>
            <person name="Baker R."/>
            <person name="Thomas B.C."/>
            <person name="Morowitz M.J."/>
            <person name="Banfield J.F."/>
        </authorList>
    </citation>
    <scope>NUCLEOTIDE SEQUENCE [LARGE SCALE GENOMIC DNA]</scope>
    <source>
        <strain evidence="16">S2_005_002_R2_34</strain>
    </source>
</reference>
<feature type="region of interest" description="Disordered" evidence="13">
    <location>
        <begin position="1"/>
        <end position="24"/>
    </location>
</feature>
<keyword evidence="2 11" id="KW-0813">Transport</keyword>
<evidence type="ECO:0000313" key="16">
    <source>
        <dbReference type="EMBL" id="PZQ47032.1"/>
    </source>
</evidence>
<protein>
    <submittedName>
        <fullName evidence="16">TonB-dependent receptor</fullName>
    </submittedName>
</protein>
<evidence type="ECO:0000256" key="8">
    <source>
        <dbReference type="ARBA" id="ARBA00023077"/>
    </source>
</evidence>
<keyword evidence="8 12" id="KW-0798">TonB box</keyword>